<keyword evidence="10" id="KW-1185">Reference proteome</keyword>
<proteinExistence type="inferred from homology"/>
<dbReference type="PANTHER" id="PTHR43163">
    <property type="entry name" value="DIPEPTIDE TRANSPORT SYSTEM PERMEASE PROTEIN DPPB-RELATED"/>
    <property type="match status" value="1"/>
</dbReference>
<dbReference type="GO" id="GO:0071916">
    <property type="term" value="F:dipeptide transmembrane transporter activity"/>
    <property type="evidence" value="ECO:0007669"/>
    <property type="project" value="TreeGrafter"/>
</dbReference>
<evidence type="ECO:0000256" key="3">
    <source>
        <dbReference type="ARBA" id="ARBA00022475"/>
    </source>
</evidence>
<accession>A0A0F4J4Q3</accession>
<evidence type="ECO:0000313" key="9">
    <source>
        <dbReference type="EMBL" id="KJY28784.1"/>
    </source>
</evidence>
<dbReference type="Proteomes" id="UP000033551">
    <property type="component" value="Unassembled WGS sequence"/>
</dbReference>
<dbReference type="GO" id="GO:0005886">
    <property type="term" value="C:plasma membrane"/>
    <property type="evidence" value="ECO:0007669"/>
    <property type="project" value="UniProtKB-SubCell"/>
</dbReference>
<dbReference type="PATRIC" id="fig|68223.7.peg.910"/>
<dbReference type="CDD" id="cd06261">
    <property type="entry name" value="TM_PBP2"/>
    <property type="match status" value="1"/>
</dbReference>
<feature type="transmembrane region" description="Helical" evidence="7">
    <location>
        <begin position="255"/>
        <end position="275"/>
    </location>
</feature>
<feature type="transmembrane region" description="Helical" evidence="7">
    <location>
        <begin position="300"/>
        <end position="326"/>
    </location>
</feature>
<dbReference type="Pfam" id="PF19300">
    <property type="entry name" value="BPD_transp_1_N"/>
    <property type="match status" value="1"/>
</dbReference>
<feature type="domain" description="ABC transmembrane type-1" evidence="8">
    <location>
        <begin position="114"/>
        <end position="323"/>
    </location>
</feature>
<feature type="transmembrane region" description="Helical" evidence="7">
    <location>
        <begin position="120"/>
        <end position="141"/>
    </location>
</feature>
<evidence type="ECO:0000256" key="6">
    <source>
        <dbReference type="ARBA" id="ARBA00023136"/>
    </source>
</evidence>
<dbReference type="AlphaFoldDB" id="A0A0F4J4Q3"/>
<evidence type="ECO:0000256" key="2">
    <source>
        <dbReference type="ARBA" id="ARBA00022448"/>
    </source>
</evidence>
<dbReference type="InterPro" id="IPR000515">
    <property type="entry name" value="MetI-like"/>
</dbReference>
<comment type="caution">
    <text evidence="9">The sequence shown here is derived from an EMBL/GenBank/DDBJ whole genome shotgun (WGS) entry which is preliminary data.</text>
</comment>
<dbReference type="eggNOG" id="COG0601">
    <property type="taxonomic scope" value="Bacteria"/>
</dbReference>
<dbReference type="Gene3D" id="1.10.3720.10">
    <property type="entry name" value="MetI-like"/>
    <property type="match status" value="1"/>
</dbReference>
<keyword evidence="5 7" id="KW-1133">Transmembrane helix</keyword>
<keyword evidence="6 7" id="KW-0472">Membrane</keyword>
<dbReference type="InterPro" id="IPR045621">
    <property type="entry name" value="BPD_transp_1_N"/>
</dbReference>
<evidence type="ECO:0000256" key="5">
    <source>
        <dbReference type="ARBA" id="ARBA00022989"/>
    </source>
</evidence>
<dbReference type="PROSITE" id="PS50928">
    <property type="entry name" value="ABC_TM1"/>
    <property type="match status" value="1"/>
</dbReference>
<dbReference type="STRING" id="68223.GCA_002028425_04967"/>
<sequence length="333" mass="35729">MLVYLIRRLFNVAATLLVVSVVTFGIFFAVPKLTGSDPALMYAGRETNETALAGIRVKMGFDKPISEQYLLFVKGIFAGRDYDGGTGVTHCAAPCFGYSFKTEAPVWQTMMDRIPVTLSLALGAAVIWVLAGVATGVVSALKRRTAIDRTVMVGALAGVSLPIFFTGMVAPAIFVYSLGWLDVSNYKPLTEDPLAWLNSLILPWVTLAFLFAATYARITRATMLEVLGEDYIRTARAKGLKEGVVIRKHALRSTLTPIVTMFGLDLGGLLGGAVLTETTFNFQGLGTAAVAAISQGDLPVIMGVTLLAALFVVLANLIVDLLYAVIDPRVRLT</sequence>
<evidence type="ECO:0000259" key="8">
    <source>
        <dbReference type="PROSITE" id="PS50928"/>
    </source>
</evidence>
<feature type="transmembrane region" description="Helical" evidence="7">
    <location>
        <begin position="9"/>
        <end position="30"/>
    </location>
</feature>
<dbReference type="OrthoDB" id="147639at2"/>
<comment type="similarity">
    <text evidence="7">Belongs to the binding-protein-dependent transport system permease family.</text>
</comment>
<organism evidence="9 10">
    <name type="scientific">Streptomyces katrae</name>
    <dbReference type="NCBI Taxonomy" id="68223"/>
    <lineage>
        <taxon>Bacteria</taxon>
        <taxon>Bacillati</taxon>
        <taxon>Actinomycetota</taxon>
        <taxon>Actinomycetes</taxon>
        <taxon>Kitasatosporales</taxon>
        <taxon>Streptomycetaceae</taxon>
        <taxon>Streptomyces</taxon>
    </lineage>
</organism>
<dbReference type="EMBL" id="JZWV01000702">
    <property type="protein sequence ID" value="KJY28784.1"/>
    <property type="molecule type" value="Genomic_DNA"/>
</dbReference>
<evidence type="ECO:0000313" key="10">
    <source>
        <dbReference type="Proteomes" id="UP000033551"/>
    </source>
</evidence>
<comment type="subcellular location">
    <subcellularLocation>
        <location evidence="1 7">Cell membrane</location>
        <topology evidence="1 7">Multi-pass membrane protein</topology>
    </subcellularLocation>
</comment>
<dbReference type="InterPro" id="IPR035906">
    <property type="entry name" value="MetI-like_sf"/>
</dbReference>
<gene>
    <name evidence="9" type="ORF">VR44_24575</name>
</gene>
<name>A0A0F4J4Q3_9ACTN</name>
<keyword evidence="3" id="KW-1003">Cell membrane</keyword>
<keyword evidence="4 7" id="KW-0812">Transmembrane</keyword>
<evidence type="ECO:0000256" key="1">
    <source>
        <dbReference type="ARBA" id="ARBA00004651"/>
    </source>
</evidence>
<keyword evidence="2 7" id="KW-0813">Transport</keyword>
<feature type="transmembrane region" description="Helical" evidence="7">
    <location>
        <begin position="196"/>
        <end position="216"/>
    </location>
</feature>
<protein>
    <submittedName>
        <fullName evidence="9">ABC transporter permease</fullName>
    </submittedName>
</protein>
<dbReference type="SUPFAM" id="SSF161098">
    <property type="entry name" value="MetI-like"/>
    <property type="match status" value="1"/>
</dbReference>
<reference evidence="9 10" key="1">
    <citation type="submission" date="2015-02" db="EMBL/GenBank/DDBJ databases">
        <authorList>
            <person name="Ju K.-S."/>
            <person name="Doroghazi J.R."/>
            <person name="Metcalf W."/>
        </authorList>
    </citation>
    <scope>NUCLEOTIDE SEQUENCE [LARGE SCALE GENOMIC DNA]</scope>
    <source>
        <strain evidence="9 10">NRRL ISP-5550</strain>
    </source>
</reference>
<feature type="transmembrane region" description="Helical" evidence="7">
    <location>
        <begin position="153"/>
        <end position="176"/>
    </location>
</feature>
<dbReference type="PANTHER" id="PTHR43163:SF6">
    <property type="entry name" value="DIPEPTIDE TRANSPORT SYSTEM PERMEASE PROTEIN DPPB-RELATED"/>
    <property type="match status" value="1"/>
</dbReference>
<dbReference type="Pfam" id="PF00528">
    <property type="entry name" value="BPD_transp_1"/>
    <property type="match status" value="1"/>
</dbReference>
<evidence type="ECO:0000256" key="4">
    <source>
        <dbReference type="ARBA" id="ARBA00022692"/>
    </source>
</evidence>
<dbReference type="RefSeq" id="WP_045949763.1">
    <property type="nucleotide sequence ID" value="NZ_JZWV01000702.1"/>
</dbReference>
<evidence type="ECO:0000256" key="7">
    <source>
        <dbReference type="RuleBase" id="RU363032"/>
    </source>
</evidence>